<evidence type="ECO:0000256" key="3">
    <source>
        <dbReference type="ARBA" id="ARBA00022723"/>
    </source>
</evidence>
<keyword evidence="7" id="KW-0548">Nucleotidyltransferase</keyword>
<dbReference type="InterPro" id="IPR027417">
    <property type="entry name" value="P-loop_NTPase"/>
</dbReference>
<name>A0A383BZ59_9ZZZZ</name>
<evidence type="ECO:0000256" key="6">
    <source>
        <dbReference type="ARBA" id="ARBA00022840"/>
    </source>
</evidence>
<dbReference type="SUPFAM" id="SSF52540">
    <property type="entry name" value="P-loop containing nucleoside triphosphate hydrolases"/>
    <property type="match status" value="1"/>
</dbReference>
<dbReference type="FunFam" id="3.40.50.300:FF:000014">
    <property type="entry name" value="DNA polymerase III subunit gamma/tau"/>
    <property type="match status" value="1"/>
</dbReference>
<evidence type="ECO:0000256" key="4">
    <source>
        <dbReference type="ARBA" id="ARBA00022741"/>
    </source>
</evidence>
<dbReference type="PANTHER" id="PTHR11669">
    <property type="entry name" value="REPLICATION FACTOR C / DNA POLYMERASE III GAMMA-TAU SUBUNIT"/>
    <property type="match status" value="1"/>
</dbReference>
<dbReference type="GO" id="GO:0005524">
    <property type="term" value="F:ATP binding"/>
    <property type="evidence" value="ECO:0007669"/>
    <property type="project" value="UniProtKB-KW"/>
</dbReference>
<reference evidence="10" key="1">
    <citation type="submission" date="2018-05" db="EMBL/GenBank/DDBJ databases">
        <authorList>
            <person name="Lanie J.A."/>
            <person name="Ng W.-L."/>
            <person name="Kazmierczak K.M."/>
            <person name="Andrzejewski T.M."/>
            <person name="Davidsen T.M."/>
            <person name="Wayne K.J."/>
            <person name="Tettelin H."/>
            <person name="Glass J.I."/>
            <person name="Rusch D."/>
            <person name="Podicherti R."/>
            <person name="Tsui H.-C.T."/>
            <person name="Winkler M.E."/>
        </authorList>
    </citation>
    <scope>NUCLEOTIDE SEQUENCE</scope>
</reference>
<dbReference type="GO" id="GO:0046872">
    <property type="term" value="F:metal ion binding"/>
    <property type="evidence" value="ECO:0007669"/>
    <property type="project" value="UniProtKB-KW"/>
</dbReference>
<feature type="domain" description="AAA+ ATPase" evidence="9">
    <location>
        <begin position="37"/>
        <end position="178"/>
    </location>
</feature>
<dbReference type="EMBL" id="UINC01204105">
    <property type="protein sequence ID" value="SVE24678.1"/>
    <property type="molecule type" value="Genomic_DNA"/>
</dbReference>
<comment type="catalytic activity">
    <reaction evidence="8">
        <text>DNA(n) + a 2'-deoxyribonucleoside 5'-triphosphate = DNA(n+1) + diphosphate</text>
        <dbReference type="Rhea" id="RHEA:22508"/>
        <dbReference type="Rhea" id="RHEA-COMP:17339"/>
        <dbReference type="Rhea" id="RHEA-COMP:17340"/>
        <dbReference type="ChEBI" id="CHEBI:33019"/>
        <dbReference type="ChEBI" id="CHEBI:61560"/>
        <dbReference type="ChEBI" id="CHEBI:173112"/>
        <dbReference type="EC" id="2.7.7.7"/>
    </reaction>
</comment>
<dbReference type="PRINTS" id="PR00300">
    <property type="entry name" value="CLPPROTEASEA"/>
</dbReference>
<evidence type="ECO:0000256" key="8">
    <source>
        <dbReference type="ARBA" id="ARBA00049244"/>
    </source>
</evidence>
<dbReference type="PANTHER" id="PTHR11669:SF0">
    <property type="entry name" value="PROTEIN STICHEL-LIKE 2"/>
    <property type="match status" value="1"/>
</dbReference>
<organism evidence="10">
    <name type="scientific">marine metagenome</name>
    <dbReference type="NCBI Taxonomy" id="408172"/>
    <lineage>
        <taxon>unclassified sequences</taxon>
        <taxon>metagenomes</taxon>
        <taxon>ecological metagenomes</taxon>
    </lineage>
</organism>
<keyword evidence="6" id="KW-0067">ATP-binding</keyword>
<keyword evidence="5" id="KW-0862">Zinc</keyword>
<evidence type="ECO:0000256" key="2">
    <source>
        <dbReference type="ARBA" id="ARBA00012417"/>
    </source>
</evidence>
<dbReference type="GO" id="GO:0009360">
    <property type="term" value="C:DNA polymerase III complex"/>
    <property type="evidence" value="ECO:0007669"/>
    <property type="project" value="InterPro"/>
</dbReference>
<dbReference type="InterPro" id="IPR001270">
    <property type="entry name" value="ClpA/B"/>
</dbReference>
<dbReference type="AlphaFoldDB" id="A0A383BZ59"/>
<dbReference type="InterPro" id="IPR003593">
    <property type="entry name" value="AAA+_ATPase"/>
</dbReference>
<evidence type="ECO:0000256" key="7">
    <source>
        <dbReference type="ARBA" id="ARBA00022932"/>
    </source>
</evidence>
<dbReference type="CDD" id="cd00009">
    <property type="entry name" value="AAA"/>
    <property type="match status" value="1"/>
</dbReference>
<accession>A0A383BZ59</accession>
<keyword evidence="4" id="KW-0547">Nucleotide-binding</keyword>
<evidence type="ECO:0000256" key="1">
    <source>
        <dbReference type="ARBA" id="ARBA00006360"/>
    </source>
</evidence>
<gene>
    <name evidence="10" type="ORF">METZ01_LOCUS477532</name>
</gene>
<dbReference type="Gene3D" id="3.40.50.300">
    <property type="entry name" value="P-loop containing nucleotide triphosphate hydrolases"/>
    <property type="match status" value="1"/>
</dbReference>
<evidence type="ECO:0000313" key="10">
    <source>
        <dbReference type="EMBL" id="SVE24678.1"/>
    </source>
</evidence>
<proteinExistence type="inferred from homology"/>
<evidence type="ECO:0000256" key="5">
    <source>
        <dbReference type="ARBA" id="ARBA00022833"/>
    </source>
</evidence>
<keyword evidence="7" id="KW-0239">DNA-directed DNA polymerase</keyword>
<keyword evidence="7" id="KW-0808">Transferase</keyword>
<keyword evidence="3" id="KW-0479">Metal-binding</keyword>
<dbReference type="EC" id="2.7.7.7" evidence="2"/>
<dbReference type="GO" id="GO:0003887">
    <property type="term" value="F:DNA-directed DNA polymerase activity"/>
    <property type="evidence" value="ECO:0007669"/>
    <property type="project" value="UniProtKB-KW"/>
</dbReference>
<dbReference type="GO" id="GO:0006261">
    <property type="term" value="P:DNA-templated DNA replication"/>
    <property type="evidence" value="ECO:0007669"/>
    <property type="project" value="TreeGrafter"/>
</dbReference>
<feature type="non-terminal residue" evidence="10">
    <location>
        <position position="198"/>
    </location>
</feature>
<dbReference type="Pfam" id="PF13177">
    <property type="entry name" value="DNA_pol3_delta2"/>
    <property type="match status" value="1"/>
</dbReference>
<sequence length="198" mass="22306">MDFQVSARKWRPQKFSELIGQEHIVRTLSNAIEMDRVSHAFLFSGTRGVGKTTTARILARVLNCEKGPTIDPCGTCSLCREITEGNCIDVQEIDGASNNKVEEARVLINKVQYATSSARYKIYIIDEVHMLSKPAFNALLKTLEEPPPRVIFIFATTELNKIPDTILSRCQCFEFKPLSNAQITKQLELICGQEEIQI</sequence>
<dbReference type="InterPro" id="IPR012763">
    <property type="entry name" value="DNA_pol_III_sug/sutau_N"/>
</dbReference>
<dbReference type="InterPro" id="IPR050238">
    <property type="entry name" value="DNA_Rep/Repair_Clamp_Loader"/>
</dbReference>
<evidence type="ECO:0000259" key="9">
    <source>
        <dbReference type="SMART" id="SM00382"/>
    </source>
</evidence>
<protein>
    <recommendedName>
        <fullName evidence="2">DNA-directed DNA polymerase</fullName>
        <ecNumber evidence="2">2.7.7.7</ecNumber>
    </recommendedName>
</protein>
<comment type="similarity">
    <text evidence="1">Belongs to the DnaX/STICHEL family.</text>
</comment>
<dbReference type="SMART" id="SM00382">
    <property type="entry name" value="AAA"/>
    <property type="match status" value="1"/>
</dbReference>
<dbReference type="NCBIfam" id="TIGR02397">
    <property type="entry name" value="dnaX_nterm"/>
    <property type="match status" value="1"/>
</dbReference>